<protein>
    <submittedName>
        <fullName evidence="11">Putative Zn-dependent protease</fullName>
    </submittedName>
</protein>
<dbReference type="GO" id="GO:0016020">
    <property type="term" value="C:membrane"/>
    <property type="evidence" value="ECO:0007669"/>
    <property type="project" value="InterPro"/>
</dbReference>
<dbReference type="InterPro" id="IPR011990">
    <property type="entry name" value="TPR-like_helical_dom_sf"/>
</dbReference>
<reference evidence="11 12" key="1">
    <citation type="submission" date="2020-08" db="EMBL/GenBank/DDBJ databases">
        <title>Genomic Encyclopedia of Type Strains, Phase IV (KMG-IV): sequencing the most valuable type-strain genomes for metagenomic binning, comparative biology and taxonomic classification.</title>
        <authorList>
            <person name="Goeker M."/>
        </authorList>
    </citation>
    <scope>NUCLEOTIDE SEQUENCE [LARGE SCALE GENOMIC DNA]</scope>
    <source>
        <strain evidence="11 12">DSM 27165</strain>
    </source>
</reference>
<dbReference type="PANTHER" id="PTHR22726:SF1">
    <property type="entry name" value="METALLOENDOPEPTIDASE OMA1, MITOCHONDRIAL"/>
    <property type="match status" value="1"/>
</dbReference>
<dbReference type="RefSeq" id="WP_184036844.1">
    <property type="nucleotide sequence ID" value="NZ_JACHHY010000007.1"/>
</dbReference>
<feature type="domain" description="Peptidase M48" evidence="10">
    <location>
        <begin position="64"/>
        <end position="251"/>
    </location>
</feature>
<dbReference type="Gene3D" id="1.25.40.10">
    <property type="entry name" value="Tetratricopeptide repeat domain"/>
    <property type="match status" value="1"/>
</dbReference>
<keyword evidence="6" id="KW-0378">Hydrolase</keyword>
<evidence type="ECO:0000256" key="9">
    <source>
        <dbReference type="SAM" id="SignalP"/>
    </source>
</evidence>
<dbReference type="Pfam" id="PF01435">
    <property type="entry name" value="Peptidase_M48"/>
    <property type="match status" value="1"/>
</dbReference>
<dbReference type="SUPFAM" id="SSF48452">
    <property type="entry name" value="TPR-like"/>
    <property type="match status" value="1"/>
</dbReference>
<dbReference type="PANTHER" id="PTHR22726">
    <property type="entry name" value="METALLOENDOPEPTIDASE OMA1"/>
    <property type="match status" value="1"/>
</dbReference>
<dbReference type="InterPro" id="IPR051156">
    <property type="entry name" value="Mito/Outer_Membr_Metalloprot"/>
</dbReference>
<dbReference type="EMBL" id="JACHHY010000007">
    <property type="protein sequence ID" value="MBB5018084.1"/>
    <property type="molecule type" value="Genomic_DNA"/>
</dbReference>
<evidence type="ECO:0000256" key="1">
    <source>
        <dbReference type="ARBA" id="ARBA00001947"/>
    </source>
</evidence>
<dbReference type="CDD" id="cd07333">
    <property type="entry name" value="M48C_bepA_like"/>
    <property type="match status" value="1"/>
</dbReference>
<keyword evidence="7" id="KW-0862">Zinc</keyword>
<organism evidence="11 12">
    <name type="scientific">Chitinivorax tropicus</name>
    <dbReference type="NCBI Taxonomy" id="714531"/>
    <lineage>
        <taxon>Bacteria</taxon>
        <taxon>Pseudomonadati</taxon>
        <taxon>Pseudomonadota</taxon>
        <taxon>Betaproteobacteria</taxon>
        <taxon>Chitinivorax</taxon>
    </lineage>
</organism>
<dbReference type="GO" id="GO:0051603">
    <property type="term" value="P:proteolysis involved in protein catabolic process"/>
    <property type="evidence" value="ECO:0007669"/>
    <property type="project" value="TreeGrafter"/>
</dbReference>
<keyword evidence="4 9" id="KW-0732">Signal</keyword>
<feature type="chain" id="PRO_5032900351" evidence="9">
    <location>
        <begin position="21"/>
        <end position="483"/>
    </location>
</feature>
<proteinExistence type="inferred from homology"/>
<dbReference type="Proteomes" id="UP000575898">
    <property type="component" value="Unassembled WGS sequence"/>
</dbReference>
<keyword evidence="8" id="KW-0482">Metalloprotease</keyword>
<evidence type="ECO:0000259" key="10">
    <source>
        <dbReference type="Pfam" id="PF01435"/>
    </source>
</evidence>
<dbReference type="InterPro" id="IPR030873">
    <property type="entry name" value="Protease_BepA"/>
</dbReference>
<comment type="cofactor">
    <cofactor evidence="1">
        <name>Zn(2+)</name>
        <dbReference type="ChEBI" id="CHEBI:29105"/>
    </cofactor>
</comment>
<evidence type="ECO:0000313" key="11">
    <source>
        <dbReference type="EMBL" id="MBB5018084.1"/>
    </source>
</evidence>
<feature type="signal peptide" evidence="9">
    <location>
        <begin position="1"/>
        <end position="20"/>
    </location>
</feature>
<name>A0A840MFQ5_9PROT</name>
<keyword evidence="5" id="KW-0574">Periplasm</keyword>
<dbReference type="Pfam" id="PF14559">
    <property type="entry name" value="TPR_19"/>
    <property type="match status" value="1"/>
</dbReference>
<evidence type="ECO:0000256" key="7">
    <source>
        <dbReference type="ARBA" id="ARBA00022833"/>
    </source>
</evidence>
<comment type="caution">
    <text evidence="11">The sequence shown here is derived from an EMBL/GenBank/DDBJ whole genome shotgun (WGS) entry which is preliminary data.</text>
</comment>
<keyword evidence="3" id="KW-0479">Metal-binding</keyword>
<dbReference type="HAMAP" id="MF_00997">
    <property type="entry name" value="Protease_BepA"/>
    <property type="match status" value="1"/>
</dbReference>
<keyword evidence="12" id="KW-1185">Reference proteome</keyword>
<dbReference type="AlphaFoldDB" id="A0A840MFQ5"/>
<dbReference type="GO" id="GO:0004222">
    <property type="term" value="F:metalloendopeptidase activity"/>
    <property type="evidence" value="ECO:0007669"/>
    <property type="project" value="InterPro"/>
</dbReference>
<evidence type="ECO:0000256" key="4">
    <source>
        <dbReference type="ARBA" id="ARBA00022729"/>
    </source>
</evidence>
<gene>
    <name evidence="11" type="ORF">HNQ59_001369</name>
</gene>
<dbReference type="GO" id="GO:0046872">
    <property type="term" value="F:metal ion binding"/>
    <property type="evidence" value="ECO:0007669"/>
    <property type="project" value="UniProtKB-KW"/>
</dbReference>
<evidence type="ECO:0000256" key="3">
    <source>
        <dbReference type="ARBA" id="ARBA00022723"/>
    </source>
</evidence>
<evidence type="ECO:0000256" key="2">
    <source>
        <dbReference type="ARBA" id="ARBA00022670"/>
    </source>
</evidence>
<accession>A0A840MFQ5</accession>
<evidence type="ECO:0000256" key="6">
    <source>
        <dbReference type="ARBA" id="ARBA00022801"/>
    </source>
</evidence>
<evidence type="ECO:0000256" key="5">
    <source>
        <dbReference type="ARBA" id="ARBA00022764"/>
    </source>
</evidence>
<evidence type="ECO:0000313" key="12">
    <source>
        <dbReference type="Proteomes" id="UP000575898"/>
    </source>
</evidence>
<evidence type="ECO:0000256" key="8">
    <source>
        <dbReference type="ARBA" id="ARBA00023049"/>
    </source>
</evidence>
<sequence length="483" mass="54082">MRSLTSLIVLACFSWQTVMADGLPDLGDSSQSTLSMQQERSIGESIMREIRASDEYLDDPDIMAYINSVGYKLAASSQDPTIPFEFFVVNDKSINAFAMPGGFIGIHAGIFLTAQSESELAGVIGHEIAHVTQHHLARRAEVQSKLSVPLLAAMALAILSARSTTNSDPGMGVLAATQALGASATLAYSRDHEREADRLGLQTLSKAGFDARAMPRFLERMQKAYSLLDNNALPYLRSHPLTTERVADTQSRVDLLPYRQIPDSTDFLLIREKLRVMQNGGKASVQYYDYALAEKKYTQEIAYRYGLAFALLKDRQYERAQLEINKARKRWQHPMLETLAGDIQLALNQPAKAGKIYQEALQHYPGNPGLSLGSIEALLRQDQAQSALDKINEQHSLTPGDARLYHLRARAYEALKDNAREHQALAEYFWLRGNPMETQTQLKIAMDNAKGNFYLQSALEARLREIRRILQQDKDQNKAKSDF</sequence>
<dbReference type="Gene3D" id="3.30.2010.10">
    <property type="entry name" value="Metalloproteases ('zincins'), catalytic domain"/>
    <property type="match status" value="1"/>
</dbReference>
<dbReference type="InterPro" id="IPR001915">
    <property type="entry name" value="Peptidase_M48"/>
</dbReference>
<keyword evidence="2 11" id="KW-0645">Protease</keyword>